<evidence type="ECO:0000313" key="1">
    <source>
        <dbReference type="EMBL" id="KAK6500417.1"/>
    </source>
</evidence>
<accession>A0AAV9W1T8</accession>
<keyword evidence="2" id="KW-1185">Reference proteome</keyword>
<reference evidence="1 2" key="1">
    <citation type="submission" date="2023-08" db="EMBL/GenBank/DDBJ databases">
        <authorList>
            <person name="Palmer J.M."/>
        </authorList>
    </citation>
    <scope>NUCLEOTIDE SEQUENCE [LARGE SCALE GENOMIC DNA]</scope>
    <source>
        <strain evidence="1 2">TWF481</strain>
    </source>
</reference>
<organism evidence="1 2">
    <name type="scientific">Arthrobotrys musiformis</name>
    <dbReference type="NCBI Taxonomy" id="47236"/>
    <lineage>
        <taxon>Eukaryota</taxon>
        <taxon>Fungi</taxon>
        <taxon>Dikarya</taxon>
        <taxon>Ascomycota</taxon>
        <taxon>Pezizomycotina</taxon>
        <taxon>Orbiliomycetes</taxon>
        <taxon>Orbiliales</taxon>
        <taxon>Orbiliaceae</taxon>
        <taxon>Arthrobotrys</taxon>
    </lineage>
</organism>
<dbReference type="EMBL" id="JAVHJL010000007">
    <property type="protein sequence ID" value="KAK6500417.1"/>
    <property type="molecule type" value="Genomic_DNA"/>
</dbReference>
<evidence type="ECO:0008006" key="3">
    <source>
        <dbReference type="Google" id="ProtNLM"/>
    </source>
</evidence>
<sequence>MLEEMDVEIGCVWYSCRVVSDDPFYTTVLMPMERSVSPFQLRHTGLISSAGVRWASDRDWDRYFWLNYIGEWQETKPKTRLSRFSITLKGKAFQLTTFAIKNVWYVLRMLGVFETIEQLEVRNLHEVTSTVRSSEWFTLAAPGYNQFPDLQARSVKRLKLEYGEDQESGFIVTALRLKSTFPSLQSLEVAKTGIFTRAELGFLDTLTTLKHLRLIERTNQELEDDEGPDSIHVTNLLVECMEVLLHPPNLQSIHWNRAGYQKVRCDIIWNQTSKQMELVDIWLTINGEKVLEGERYDGWYFREELFYGVGSETAWRKLWMRRFGCDPMMAGAFDIEEGSFEESYGAGSDEISEAIPW</sequence>
<protein>
    <recommendedName>
        <fullName evidence="3">F-box domain-containing protein</fullName>
    </recommendedName>
</protein>
<dbReference type="AlphaFoldDB" id="A0AAV9W1T8"/>
<comment type="caution">
    <text evidence="1">The sequence shown here is derived from an EMBL/GenBank/DDBJ whole genome shotgun (WGS) entry which is preliminary data.</text>
</comment>
<dbReference type="Proteomes" id="UP001370758">
    <property type="component" value="Unassembled WGS sequence"/>
</dbReference>
<evidence type="ECO:0000313" key="2">
    <source>
        <dbReference type="Proteomes" id="UP001370758"/>
    </source>
</evidence>
<proteinExistence type="predicted"/>
<name>A0AAV9W1T8_9PEZI</name>
<gene>
    <name evidence="1" type="ORF">TWF481_010761</name>
</gene>